<evidence type="ECO:0000259" key="7">
    <source>
        <dbReference type="Pfam" id="PF23598"/>
    </source>
</evidence>
<keyword evidence="3" id="KW-0732">Signal</keyword>
<dbReference type="OMA" id="SIWNMAN"/>
<evidence type="ECO:0000256" key="2">
    <source>
        <dbReference type="ARBA" id="ARBA00022614"/>
    </source>
</evidence>
<evidence type="ECO:0000313" key="8">
    <source>
        <dbReference type="EMBL" id="PHT60823.1"/>
    </source>
</evidence>
<dbReference type="GO" id="GO:0007165">
    <property type="term" value="P:signal transduction"/>
    <property type="evidence" value="ECO:0000318"/>
    <property type="project" value="GO_Central"/>
</dbReference>
<feature type="domain" description="Disease resistance R13L4/SHOC-2-like LRR" evidence="7">
    <location>
        <begin position="72"/>
        <end position="199"/>
    </location>
</feature>
<keyword evidence="5" id="KW-0472">Membrane</keyword>
<dbReference type="Proteomes" id="UP000222542">
    <property type="component" value="Unassembled WGS sequence"/>
</dbReference>
<dbReference type="Pfam" id="PF23598">
    <property type="entry name" value="LRR_14"/>
    <property type="match status" value="1"/>
</dbReference>
<evidence type="ECO:0000256" key="5">
    <source>
        <dbReference type="ARBA" id="ARBA00023136"/>
    </source>
</evidence>
<keyword evidence="9" id="KW-1185">Reference proteome</keyword>
<proteinExistence type="predicted"/>
<dbReference type="InterPro" id="IPR032675">
    <property type="entry name" value="LRR_dom_sf"/>
</dbReference>
<dbReference type="Gene3D" id="3.80.10.10">
    <property type="entry name" value="Ribonuclease Inhibitor"/>
    <property type="match status" value="2"/>
</dbReference>
<keyword evidence="4" id="KW-0677">Repeat</keyword>
<dbReference type="PRINTS" id="PR00019">
    <property type="entry name" value="LEURICHRPT"/>
</dbReference>
<protein>
    <submittedName>
        <fullName evidence="8">Uncharacterized protein</fullName>
    </submittedName>
</protein>
<name>A0A2G2XTL2_CAPAN</name>
<reference evidence="8 9" key="2">
    <citation type="journal article" date="2017" name="Genome Biol.">
        <title>New reference genome sequences of hot pepper reveal the massive evolution of plant disease-resistance genes by retroduplication.</title>
        <authorList>
            <person name="Kim S."/>
            <person name="Park J."/>
            <person name="Yeom S.I."/>
            <person name="Kim Y.M."/>
            <person name="Seo E."/>
            <person name="Kim K.T."/>
            <person name="Kim M.S."/>
            <person name="Lee J.M."/>
            <person name="Cheong K."/>
            <person name="Shin H.S."/>
            <person name="Kim S.B."/>
            <person name="Han K."/>
            <person name="Lee J."/>
            <person name="Park M."/>
            <person name="Lee H.A."/>
            <person name="Lee H.Y."/>
            <person name="Lee Y."/>
            <person name="Oh S."/>
            <person name="Lee J.H."/>
            <person name="Choi E."/>
            <person name="Choi E."/>
            <person name="Lee S.E."/>
            <person name="Jeon J."/>
            <person name="Kim H."/>
            <person name="Choi G."/>
            <person name="Song H."/>
            <person name="Lee J."/>
            <person name="Lee S.C."/>
            <person name="Kwon J.K."/>
            <person name="Lee H.Y."/>
            <person name="Koo N."/>
            <person name="Hong Y."/>
            <person name="Kim R.W."/>
            <person name="Kang W.H."/>
            <person name="Huh J.H."/>
            <person name="Kang B.C."/>
            <person name="Yang T.J."/>
            <person name="Lee Y.H."/>
            <person name="Bennetzen J.L."/>
            <person name="Choi D."/>
        </authorList>
    </citation>
    <scope>NUCLEOTIDE SEQUENCE [LARGE SCALE GENOMIC DNA]</scope>
    <source>
        <strain evidence="9">cv. CM334</strain>
    </source>
</reference>
<reference evidence="8 9" key="1">
    <citation type="journal article" date="2014" name="Nat. Genet.">
        <title>Genome sequence of the hot pepper provides insights into the evolution of pungency in Capsicum species.</title>
        <authorList>
            <person name="Kim S."/>
            <person name="Park M."/>
            <person name="Yeom S.I."/>
            <person name="Kim Y.M."/>
            <person name="Lee J.M."/>
            <person name="Lee H.A."/>
            <person name="Seo E."/>
            <person name="Choi J."/>
            <person name="Cheong K."/>
            <person name="Kim K.T."/>
            <person name="Jung K."/>
            <person name="Lee G.W."/>
            <person name="Oh S.K."/>
            <person name="Bae C."/>
            <person name="Kim S.B."/>
            <person name="Lee H.Y."/>
            <person name="Kim S.Y."/>
            <person name="Kim M.S."/>
            <person name="Kang B.C."/>
            <person name="Jo Y.D."/>
            <person name="Yang H.B."/>
            <person name="Jeong H.J."/>
            <person name="Kang W.H."/>
            <person name="Kwon J.K."/>
            <person name="Shin C."/>
            <person name="Lim J.Y."/>
            <person name="Park J.H."/>
            <person name="Huh J.H."/>
            <person name="Kim J.S."/>
            <person name="Kim B.D."/>
            <person name="Cohen O."/>
            <person name="Paran I."/>
            <person name="Suh M.C."/>
            <person name="Lee S.B."/>
            <person name="Kim Y.K."/>
            <person name="Shin Y."/>
            <person name="Noh S.J."/>
            <person name="Park J."/>
            <person name="Seo Y.S."/>
            <person name="Kwon S.Y."/>
            <person name="Kim H.A."/>
            <person name="Park J.M."/>
            <person name="Kim H.J."/>
            <person name="Choi S.B."/>
            <person name="Bosland P.W."/>
            <person name="Reeves G."/>
            <person name="Jo S.H."/>
            <person name="Lee B.W."/>
            <person name="Cho H.T."/>
            <person name="Choi H.S."/>
            <person name="Lee M.S."/>
            <person name="Yu Y."/>
            <person name="Do Choi Y."/>
            <person name="Park B.S."/>
            <person name="van Deynze A."/>
            <person name="Ashrafi H."/>
            <person name="Hill T."/>
            <person name="Kim W.T."/>
            <person name="Pai H.S."/>
            <person name="Ahn H.K."/>
            <person name="Yeam I."/>
            <person name="Giovannoni J.J."/>
            <person name="Rose J.K."/>
            <person name="Sorensen I."/>
            <person name="Lee S.J."/>
            <person name="Kim R.W."/>
            <person name="Choi I.Y."/>
            <person name="Choi B.S."/>
            <person name="Lim J.S."/>
            <person name="Lee Y.H."/>
            <person name="Choi D."/>
        </authorList>
    </citation>
    <scope>NUCLEOTIDE SEQUENCE [LARGE SCALE GENOMIC DNA]</scope>
    <source>
        <strain evidence="9">cv. CM334</strain>
    </source>
</reference>
<comment type="caution">
    <text evidence="8">The sequence shown here is derived from an EMBL/GenBank/DDBJ whole genome shotgun (WGS) entry which is preliminary data.</text>
</comment>
<dbReference type="GO" id="GO:0004675">
    <property type="term" value="F:transmembrane receptor protein serine/threonine kinase activity"/>
    <property type="evidence" value="ECO:0000318"/>
    <property type="project" value="GO_Central"/>
</dbReference>
<feature type="domain" description="Leucine-rich repeat-containing N-terminal plant-type" evidence="6">
    <location>
        <begin position="12"/>
        <end position="49"/>
    </location>
</feature>
<dbReference type="InterPro" id="IPR055414">
    <property type="entry name" value="LRR_R13L4/SHOC2-like"/>
</dbReference>
<dbReference type="InterPro" id="IPR013210">
    <property type="entry name" value="LRR_N_plant-typ"/>
</dbReference>
<organism evidence="8 9">
    <name type="scientific">Capsicum annuum</name>
    <name type="common">Capsicum pepper</name>
    <dbReference type="NCBI Taxonomy" id="4072"/>
    <lineage>
        <taxon>Eukaryota</taxon>
        <taxon>Viridiplantae</taxon>
        <taxon>Streptophyta</taxon>
        <taxon>Embryophyta</taxon>
        <taxon>Tracheophyta</taxon>
        <taxon>Spermatophyta</taxon>
        <taxon>Magnoliopsida</taxon>
        <taxon>eudicotyledons</taxon>
        <taxon>Gunneridae</taxon>
        <taxon>Pentapetalae</taxon>
        <taxon>asterids</taxon>
        <taxon>lamiids</taxon>
        <taxon>Solanales</taxon>
        <taxon>Solanaceae</taxon>
        <taxon>Solanoideae</taxon>
        <taxon>Capsiceae</taxon>
        <taxon>Capsicum</taxon>
    </lineage>
</organism>
<comment type="subcellular location">
    <subcellularLocation>
        <location evidence="1">Membrane</location>
    </subcellularLocation>
</comment>
<evidence type="ECO:0000256" key="3">
    <source>
        <dbReference type="ARBA" id="ARBA00022729"/>
    </source>
</evidence>
<evidence type="ECO:0000256" key="1">
    <source>
        <dbReference type="ARBA" id="ARBA00004370"/>
    </source>
</evidence>
<dbReference type="AlphaFoldDB" id="A0A2G2XTL2"/>
<dbReference type="PANTHER" id="PTHR47988">
    <property type="entry name" value="SOMATIC EMBRYOGENESIS RECEPTOR KINASE 1"/>
    <property type="match status" value="1"/>
</dbReference>
<accession>A0A2G2XTL2</accession>
<dbReference type="Gramene" id="PHT60823">
    <property type="protein sequence ID" value="PHT60823"/>
    <property type="gene ID" value="T459_35324"/>
</dbReference>
<dbReference type="Pfam" id="PF08263">
    <property type="entry name" value="LRRNT_2"/>
    <property type="match status" value="1"/>
</dbReference>
<dbReference type="EMBL" id="AYRZ02000823">
    <property type="protein sequence ID" value="PHT60823.1"/>
    <property type="molecule type" value="Genomic_DNA"/>
</dbReference>
<evidence type="ECO:0000256" key="4">
    <source>
        <dbReference type="ARBA" id="ARBA00022737"/>
    </source>
</evidence>
<evidence type="ECO:0000313" key="9">
    <source>
        <dbReference type="Proteomes" id="UP000222542"/>
    </source>
</evidence>
<dbReference type="GO" id="GO:0005886">
    <property type="term" value="C:plasma membrane"/>
    <property type="evidence" value="ECO:0000318"/>
    <property type="project" value="GO_Central"/>
</dbReference>
<dbReference type="SUPFAM" id="SSF52058">
    <property type="entry name" value="L domain-like"/>
    <property type="match status" value="1"/>
</dbReference>
<sequence>MHIFLTDELVTEATALLKWKSTFKNQNNSLLASWQPSSDACNGLYGVSCINGRVNRLNITNACVFGTHYDFPFSSLPFLEYFELSVNNLSGTSPPEIGNLTNLIYLDLSMNQISGTIPPEIGSLARLQTLHIFDNHLNGSIPEEIGYLRSLTELALSTNSLNGSIPASLGNLNNLSYLFPNENHLSGCIPAEMGKLVNLVDTSLQK</sequence>
<keyword evidence="2" id="KW-0433">Leucine-rich repeat</keyword>
<gene>
    <name evidence="8" type="ORF">T459_35324</name>
</gene>
<evidence type="ECO:0000259" key="6">
    <source>
        <dbReference type="Pfam" id="PF08263"/>
    </source>
</evidence>
<dbReference type="FunFam" id="3.80.10.10:FF:000400">
    <property type="entry name" value="Nuclear pore complex protein NUP107"/>
    <property type="match status" value="1"/>
</dbReference>